<proteinExistence type="predicted"/>
<dbReference type="OrthoDB" id="49588at2759"/>
<evidence type="ECO:0000313" key="3">
    <source>
        <dbReference type="Proteomes" id="UP001153069"/>
    </source>
</evidence>
<comment type="caution">
    <text evidence="2">The sequence shown here is derived from an EMBL/GenBank/DDBJ whole genome shotgun (WGS) entry which is preliminary data.</text>
</comment>
<dbReference type="AlphaFoldDB" id="A0A9N8DQR3"/>
<evidence type="ECO:0000313" key="2">
    <source>
        <dbReference type="EMBL" id="CAB9506992.1"/>
    </source>
</evidence>
<dbReference type="PANTHER" id="PTHR35213:SF5">
    <property type="entry name" value="RING-TYPE DOMAIN-CONTAINING PROTEIN"/>
    <property type="match status" value="1"/>
</dbReference>
<dbReference type="Proteomes" id="UP001153069">
    <property type="component" value="Unassembled WGS sequence"/>
</dbReference>
<feature type="compositionally biased region" description="Polar residues" evidence="1">
    <location>
        <begin position="1"/>
        <end position="20"/>
    </location>
</feature>
<name>A0A9N8DQR3_9STRA</name>
<dbReference type="PANTHER" id="PTHR35213">
    <property type="entry name" value="RING-TYPE DOMAIN-CONTAINING PROTEIN-RELATED"/>
    <property type="match status" value="1"/>
</dbReference>
<sequence>MTSRVSTTNIDSLNSFNPSGHSKPKETLRRGTWTVEEEQYVACLIEEFKQGHIPLKEGMSLRCFLAKMVHCNPKRISKKFEGSNYNGKQLYEQSDKDLDPTEALERRTKLQALEDKFEDSVTALRAAEDSRGTGIDSSLRVDSINLFPSSAHHRSLLSGAAAGLSGSNLLGSDTSWLRAALANPGGMSLGATAAGLGLGGGGGGLNSLGRGLDHSTLLAAGLGSLEPNPLPMGADSLGNMARFSNSRSSQVGVDVSGESSRFKNSLSDPSLAVNIPPGISMASLQGGPSAMTGGLGGGSLQASIGFPSLPGFSAGMGFSGGTADGGLAQDILHQQLMTANAPAGSANHEDNTRRRLMNLLSQPSSSEAQIKRNSLAMMGAQDVLSGNAKKRRFY</sequence>
<protein>
    <submittedName>
        <fullName evidence="2">Uncharacterized protein</fullName>
    </submittedName>
</protein>
<organism evidence="2 3">
    <name type="scientific">Seminavis robusta</name>
    <dbReference type="NCBI Taxonomy" id="568900"/>
    <lineage>
        <taxon>Eukaryota</taxon>
        <taxon>Sar</taxon>
        <taxon>Stramenopiles</taxon>
        <taxon>Ochrophyta</taxon>
        <taxon>Bacillariophyta</taxon>
        <taxon>Bacillariophyceae</taxon>
        <taxon>Bacillariophycidae</taxon>
        <taxon>Naviculales</taxon>
        <taxon>Naviculaceae</taxon>
        <taxon>Seminavis</taxon>
    </lineage>
</organism>
<accession>A0A9N8DQR3</accession>
<evidence type="ECO:0000256" key="1">
    <source>
        <dbReference type="SAM" id="MobiDB-lite"/>
    </source>
</evidence>
<gene>
    <name evidence="2" type="ORF">SEMRO_288_G108730.1</name>
</gene>
<keyword evidence="3" id="KW-1185">Reference proteome</keyword>
<dbReference type="EMBL" id="CAICTM010000287">
    <property type="protein sequence ID" value="CAB9506992.1"/>
    <property type="molecule type" value="Genomic_DNA"/>
</dbReference>
<reference evidence="2" key="1">
    <citation type="submission" date="2020-06" db="EMBL/GenBank/DDBJ databases">
        <authorList>
            <consortium name="Plant Systems Biology data submission"/>
        </authorList>
    </citation>
    <scope>NUCLEOTIDE SEQUENCE</scope>
    <source>
        <strain evidence="2">D6</strain>
    </source>
</reference>
<feature type="region of interest" description="Disordered" evidence="1">
    <location>
        <begin position="1"/>
        <end position="30"/>
    </location>
</feature>